<organism evidence="1 2">
    <name type="scientific">Ancylobacter aquaticus</name>
    <dbReference type="NCBI Taxonomy" id="100"/>
    <lineage>
        <taxon>Bacteria</taxon>
        <taxon>Pseudomonadati</taxon>
        <taxon>Pseudomonadota</taxon>
        <taxon>Alphaproteobacteria</taxon>
        <taxon>Hyphomicrobiales</taxon>
        <taxon>Xanthobacteraceae</taxon>
        <taxon>Ancylobacter</taxon>
    </lineage>
</organism>
<dbReference type="OrthoDB" id="8241198at2"/>
<evidence type="ECO:0000313" key="1">
    <source>
        <dbReference type="EMBL" id="TCK31630.1"/>
    </source>
</evidence>
<accession>A0A4R1ICN9</accession>
<keyword evidence="2" id="KW-1185">Reference proteome</keyword>
<dbReference type="Proteomes" id="UP000295030">
    <property type="component" value="Unassembled WGS sequence"/>
</dbReference>
<reference evidence="1 2" key="1">
    <citation type="submission" date="2019-03" db="EMBL/GenBank/DDBJ databases">
        <title>Genomic Encyclopedia of Type Strains, Phase IV (KMG-IV): sequencing the most valuable type-strain genomes for metagenomic binning, comparative biology and taxonomic classification.</title>
        <authorList>
            <person name="Goeker M."/>
        </authorList>
    </citation>
    <scope>NUCLEOTIDE SEQUENCE [LARGE SCALE GENOMIC DNA]</scope>
    <source>
        <strain evidence="1 2">DSM 101</strain>
    </source>
</reference>
<comment type="caution">
    <text evidence="1">The sequence shown here is derived from an EMBL/GenBank/DDBJ whole genome shotgun (WGS) entry which is preliminary data.</text>
</comment>
<protein>
    <submittedName>
        <fullName evidence="1">Uncharacterized protein</fullName>
    </submittedName>
</protein>
<proteinExistence type="predicted"/>
<name>A0A4R1ICN9_ANCAQ</name>
<dbReference type="AlphaFoldDB" id="A0A4R1ICN9"/>
<gene>
    <name evidence="1" type="ORF">EV667_1741</name>
</gene>
<evidence type="ECO:0000313" key="2">
    <source>
        <dbReference type="Proteomes" id="UP000295030"/>
    </source>
</evidence>
<dbReference type="RefSeq" id="WP_131834827.1">
    <property type="nucleotide sequence ID" value="NZ_SMFY01000001.1"/>
</dbReference>
<dbReference type="EMBL" id="SMFY01000001">
    <property type="protein sequence ID" value="TCK31630.1"/>
    <property type="molecule type" value="Genomic_DNA"/>
</dbReference>
<sequence>MPKIRDMLSPEDVDMVGRAVKAATEGDFFPEIEFSTIFGIDRATLRRVYVGWPEPEMDLRDFRLAVLDTLNNLTGYPHNMDDELAYYVPEGIEALLRVQRELRARWPGGH</sequence>